<dbReference type="EMBL" id="ASHM01080904">
    <property type="protein sequence ID" value="PNX59535.1"/>
    <property type="molecule type" value="Genomic_DNA"/>
</dbReference>
<evidence type="ECO:0000313" key="1">
    <source>
        <dbReference type="EMBL" id="PNX59535.1"/>
    </source>
</evidence>
<reference evidence="1 2" key="2">
    <citation type="journal article" date="2017" name="Front. Plant Sci.">
        <title>Gene Classification and Mining of Molecular Markers Useful in Red Clover (Trifolium pratense) Breeding.</title>
        <authorList>
            <person name="Istvanek J."/>
            <person name="Dluhosova J."/>
            <person name="Dluhos P."/>
            <person name="Patkova L."/>
            <person name="Nedelnik J."/>
            <person name="Repkova J."/>
        </authorList>
    </citation>
    <scope>NUCLEOTIDE SEQUENCE [LARGE SCALE GENOMIC DNA]</scope>
    <source>
        <strain evidence="2">cv. Tatra</strain>
        <tissue evidence="1">Young leaves</tissue>
    </source>
</reference>
<proteinExistence type="predicted"/>
<name>A0A2K3JZP8_TRIPR</name>
<protein>
    <recommendedName>
        <fullName evidence="3">Pentatricopeptide repeat-containing protein</fullName>
    </recommendedName>
</protein>
<dbReference type="Pfam" id="PF12854">
    <property type="entry name" value="PPR_1"/>
    <property type="match status" value="1"/>
</dbReference>
<comment type="caution">
    <text evidence="1">The sequence shown here is derived from an EMBL/GenBank/DDBJ whole genome shotgun (WGS) entry which is preliminary data.</text>
</comment>
<accession>A0A2K3JZP8</accession>
<dbReference type="InterPro" id="IPR002885">
    <property type="entry name" value="PPR_rpt"/>
</dbReference>
<evidence type="ECO:0008006" key="3">
    <source>
        <dbReference type="Google" id="ProtNLM"/>
    </source>
</evidence>
<gene>
    <name evidence="1" type="ORF">L195_g051466</name>
</gene>
<organism evidence="1 2">
    <name type="scientific">Trifolium pratense</name>
    <name type="common">Red clover</name>
    <dbReference type="NCBI Taxonomy" id="57577"/>
    <lineage>
        <taxon>Eukaryota</taxon>
        <taxon>Viridiplantae</taxon>
        <taxon>Streptophyta</taxon>
        <taxon>Embryophyta</taxon>
        <taxon>Tracheophyta</taxon>
        <taxon>Spermatophyta</taxon>
        <taxon>Magnoliopsida</taxon>
        <taxon>eudicotyledons</taxon>
        <taxon>Gunneridae</taxon>
        <taxon>Pentapetalae</taxon>
        <taxon>rosids</taxon>
        <taxon>fabids</taxon>
        <taxon>Fabales</taxon>
        <taxon>Fabaceae</taxon>
        <taxon>Papilionoideae</taxon>
        <taxon>50 kb inversion clade</taxon>
        <taxon>NPAAA clade</taxon>
        <taxon>Hologalegina</taxon>
        <taxon>IRL clade</taxon>
        <taxon>Trifolieae</taxon>
        <taxon>Trifolium</taxon>
    </lineage>
</organism>
<sequence>VLCPIHGRTGRTGRSGSYNIDTYTILVDALCENGRLKDALELTLVACVKANQFCALHMLE</sequence>
<reference evidence="1 2" key="1">
    <citation type="journal article" date="2014" name="Am. J. Bot.">
        <title>Genome assembly and annotation for red clover (Trifolium pratense; Fabaceae).</title>
        <authorList>
            <person name="Istvanek J."/>
            <person name="Jaros M."/>
            <person name="Krenek A."/>
            <person name="Repkova J."/>
        </authorList>
    </citation>
    <scope>NUCLEOTIDE SEQUENCE [LARGE SCALE GENOMIC DNA]</scope>
    <source>
        <strain evidence="2">cv. Tatra</strain>
        <tissue evidence="1">Young leaves</tissue>
    </source>
</reference>
<feature type="non-terminal residue" evidence="1">
    <location>
        <position position="1"/>
    </location>
</feature>
<evidence type="ECO:0000313" key="2">
    <source>
        <dbReference type="Proteomes" id="UP000236291"/>
    </source>
</evidence>
<dbReference type="NCBIfam" id="TIGR00756">
    <property type="entry name" value="PPR"/>
    <property type="match status" value="1"/>
</dbReference>
<dbReference type="Proteomes" id="UP000236291">
    <property type="component" value="Unassembled WGS sequence"/>
</dbReference>
<dbReference type="AlphaFoldDB" id="A0A2K3JZP8"/>